<dbReference type="EMBL" id="MFGA01000020">
    <property type="protein sequence ID" value="OGF20796.1"/>
    <property type="molecule type" value="Genomic_DNA"/>
</dbReference>
<dbReference type="Proteomes" id="UP000177407">
    <property type="component" value="Unassembled WGS sequence"/>
</dbReference>
<reference evidence="2 3" key="1">
    <citation type="journal article" date="2016" name="Nat. Commun.">
        <title>Thousands of microbial genomes shed light on interconnected biogeochemical processes in an aquifer system.</title>
        <authorList>
            <person name="Anantharaman K."/>
            <person name="Brown C.T."/>
            <person name="Hug L.A."/>
            <person name="Sharon I."/>
            <person name="Castelle C.J."/>
            <person name="Probst A.J."/>
            <person name="Thomas B.C."/>
            <person name="Singh A."/>
            <person name="Wilkins M.J."/>
            <person name="Karaoz U."/>
            <person name="Brodie E.L."/>
            <person name="Williams K.H."/>
            <person name="Hubbard S.S."/>
            <person name="Banfield J.F."/>
        </authorList>
    </citation>
    <scope>NUCLEOTIDE SEQUENCE [LARGE SCALE GENOMIC DNA]</scope>
</reference>
<name>A0A1F5S2C6_9BACT</name>
<proteinExistence type="predicted"/>
<feature type="domain" description="Type II methyltransferase M.TaqI-like" evidence="1">
    <location>
        <begin position="49"/>
        <end position="169"/>
    </location>
</feature>
<gene>
    <name evidence="2" type="ORF">A2257_03450</name>
</gene>
<evidence type="ECO:0000259" key="1">
    <source>
        <dbReference type="Pfam" id="PF07669"/>
    </source>
</evidence>
<dbReference type="GO" id="GO:0006304">
    <property type="term" value="P:DNA modification"/>
    <property type="evidence" value="ECO:0007669"/>
    <property type="project" value="InterPro"/>
</dbReference>
<dbReference type="Pfam" id="PF07669">
    <property type="entry name" value="Eco57I"/>
    <property type="match status" value="1"/>
</dbReference>
<accession>A0A1F5S2C6</accession>
<organism evidence="2 3">
    <name type="scientific">Candidatus Falkowbacteria bacterium RIFOXYA2_FULL_38_12</name>
    <dbReference type="NCBI Taxonomy" id="1797993"/>
    <lineage>
        <taxon>Bacteria</taxon>
        <taxon>Candidatus Falkowiibacteriota</taxon>
    </lineage>
</organism>
<dbReference type="InterPro" id="IPR029063">
    <property type="entry name" value="SAM-dependent_MTases_sf"/>
</dbReference>
<evidence type="ECO:0000313" key="3">
    <source>
        <dbReference type="Proteomes" id="UP000177407"/>
    </source>
</evidence>
<protein>
    <recommendedName>
        <fullName evidence="1">Type II methyltransferase M.TaqI-like domain-containing protein</fullName>
    </recommendedName>
</protein>
<evidence type="ECO:0000313" key="2">
    <source>
        <dbReference type="EMBL" id="OGF20796.1"/>
    </source>
</evidence>
<comment type="caution">
    <text evidence="2">The sequence shown here is derived from an EMBL/GenBank/DDBJ whole genome shotgun (WGS) entry which is preliminary data.</text>
</comment>
<dbReference type="InterPro" id="IPR011639">
    <property type="entry name" value="MethylTrfase_TaqI-like_dom"/>
</dbReference>
<dbReference type="GO" id="GO:0009007">
    <property type="term" value="F:site-specific DNA-methyltransferase (adenine-specific) activity"/>
    <property type="evidence" value="ECO:0007669"/>
    <property type="project" value="UniProtKB-EC"/>
</dbReference>
<dbReference type="SUPFAM" id="SSF53335">
    <property type="entry name" value="S-adenosyl-L-methionine-dependent methyltransferases"/>
    <property type="match status" value="1"/>
</dbReference>
<dbReference type="Gene3D" id="3.40.50.150">
    <property type="entry name" value="Vaccinia Virus protein VP39"/>
    <property type="match status" value="1"/>
</dbReference>
<sequence>MNEIAKKRNLGQFFTTNSDQILQGFSEFVVNKEVIDPFAGNQDLLNWSRDNKCKKATGFDCDKNYIDGKNVFLNDSINSPKDYKFVCTNPPYLHKNKASGEIKGKFFFGINSSFEDLYQISIFSILNCEEGIIIVPLNFLCAENSKKIRELFFAQFEIIKLNIFSEQVFDDTTYNVISFYFKKKQKISEKNIINATIYPENKKIKLTLEKKCGWQFGGEFIYKIKSVKNDLCVSCRLIYN</sequence>
<dbReference type="AlphaFoldDB" id="A0A1F5S2C6"/>